<evidence type="ECO:0000313" key="4">
    <source>
        <dbReference type="Proteomes" id="UP001165430"/>
    </source>
</evidence>
<keyword evidence="2" id="KW-0472">Membrane</keyword>
<evidence type="ECO:0000256" key="1">
    <source>
        <dbReference type="SAM" id="MobiDB-lite"/>
    </source>
</evidence>
<evidence type="ECO:0000256" key="2">
    <source>
        <dbReference type="SAM" id="Phobius"/>
    </source>
</evidence>
<organism evidence="3 4">
    <name type="scientific">Belliella alkalica</name>
    <dbReference type="NCBI Taxonomy" id="1730871"/>
    <lineage>
        <taxon>Bacteria</taxon>
        <taxon>Pseudomonadati</taxon>
        <taxon>Bacteroidota</taxon>
        <taxon>Cytophagia</taxon>
        <taxon>Cytophagales</taxon>
        <taxon>Cyclobacteriaceae</taxon>
        <taxon>Belliella</taxon>
    </lineage>
</organism>
<feature type="region of interest" description="Disordered" evidence="1">
    <location>
        <begin position="136"/>
        <end position="158"/>
    </location>
</feature>
<feature type="compositionally biased region" description="Polar residues" evidence="1">
    <location>
        <begin position="136"/>
        <end position="145"/>
    </location>
</feature>
<comment type="caution">
    <text evidence="3">The sequence shown here is derived from an EMBL/GenBank/DDBJ whole genome shotgun (WGS) entry which is preliminary data.</text>
</comment>
<dbReference type="Proteomes" id="UP001165430">
    <property type="component" value="Unassembled WGS sequence"/>
</dbReference>
<proteinExistence type="predicted"/>
<feature type="transmembrane region" description="Helical" evidence="2">
    <location>
        <begin position="12"/>
        <end position="30"/>
    </location>
</feature>
<reference evidence="3" key="1">
    <citation type="submission" date="2022-03" db="EMBL/GenBank/DDBJ databases">
        <title>De novo assembled genomes of Belliella spp. (Cyclobacteriaceae) strains.</title>
        <authorList>
            <person name="Szabo A."/>
            <person name="Korponai K."/>
            <person name="Felfoldi T."/>
        </authorList>
    </citation>
    <scope>NUCLEOTIDE SEQUENCE</scope>
    <source>
        <strain evidence="3">DSM 111903</strain>
    </source>
</reference>
<dbReference type="EMBL" id="JAKZGO010000012">
    <property type="protein sequence ID" value="MCH7414661.1"/>
    <property type="molecule type" value="Genomic_DNA"/>
</dbReference>
<dbReference type="RefSeq" id="WP_241413292.1">
    <property type="nucleotide sequence ID" value="NZ_JAKZGO010000012.1"/>
</dbReference>
<accession>A0ABS9VE09</accession>
<gene>
    <name evidence="3" type="ORF">MM213_14265</name>
</gene>
<name>A0ABS9VE09_9BACT</name>
<keyword evidence="4" id="KW-1185">Reference proteome</keyword>
<keyword evidence="2" id="KW-0812">Transmembrane</keyword>
<keyword evidence="2" id="KW-1133">Transmembrane helix</keyword>
<sequence length="158" mass="17916">MQKIYFKKQIKVFIVIKSLVFMMIVFNTGISGKLYSQEMNSEEVKAHMDSVRAKHLERVQLLRKEMLDKHYSQKHLVQSTNNSENTLVINGKLYTSKDSIEIASQDGLHVKSYGKGNNVIVNTNEIESSVIVNQTGNGNKATVSQNNNKPKTTKKENL</sequence>
<protein>
    <submittedName>
        <fullName evidence="3">Uncharacterized protein</fullName>
    </submittedName>
</protein>
<evidence type="ECO:0000313" key="3">
    <source>
        <dbReference type="EMBL" id="MCH7414661.1"/>
    </source>
</evidence>